<sequence>MYWATYILPLCTQLRDIEKKYGFESLTNHIITWGNMYVSKYIILMSFRGLQCLVMSNLNHSKYLLGTHSHWKLKI</sequence>
<protein>
    <submittedName>
        <fullName evidence="1">Uncharacterized protein</fullName>
    </submittedName>
</protein>
<name>A0A8A1LGN2_AJEC8</name>
<dbReference type="Proteomes" id="UP000663419">
    <property type="component" value="Chromosome 2"/>
</dbReference>
<proteinExistence type="predicted"/>
<evidence type="ECO:0000313" key="1">
    <source>
        <dbReference type="EMBL" id="QSS52670.1"/>
    </source>
</evidence>
<organism evidence="1 2">
    <name type="scientific">Ajellomyces capsulatus (strain H88)</name>
    <name type="common">Darling's disease fungus</name>
    <name type="synonym">Histoplasma capsulatum</name>
    <dbReference type="NCBI Taxonomy" id="544711"/>
    <lineage>
        <taxon>Eukaryota</taxon>
        <taxon>Fungi</taxon>
        <taxon>Dikarya</taxon>
        <taxon>Ascomycota</taxon>
        <taxon>Pezizomycotina</taxon>
        <taxon>Eurotiomycetes</taxon>
        <taxon>Eurotiomycetidae</taxon>
        <taxon>Onygenales</taxon>
        <taxon>Ajellomycetaceae</taxon>
        <taxon>Histoplasma</taxon>
    </lineage>
</organism>
<dbReference type="EMBL" id="CP069103">
    <property type="protein sequence ID" value="QSS52670.1"/>
    <property type="molecule type" value="Genomic_DNA"/>
</dbReference>
<gene>
    <name evidence="1" type="ORF">I7I53_08384</name>
</gene>
<accession>A0A8A1LGN2</accession>
<evidence type="ECO:0000313" key="2">
    <source>
        <dbReference type="Proteomes" id="UP000663419"/>
    </source>
</evidence>
<reference evidence="1" key="1">
    <citation type="submission" date="2021-01" db="EMBL/GenBank/DDBJ databases">
        <title>Chromosome-level genome assembly of a human fungal pathogen reveals clustering of transcriptionally co-regulated genes.</title>
        <authorList>
            <person name="Voorhies M."/>
            <person name="Cohen S."/>
            <person name="Shea T.P."/>
            <person name="Petrus S."/>
            <person name="Munoz J.F."/>
            <person name="Poplawski S."/>
            <person name="Goldman W.E."/>
            <person name="Michael T."/>
            <person name="Cuomo C.A."/>
            <person name="Sil A."/>
            <person name="Beyhan S."/>
        </authorList>
    </citation>
    <scope>NUCLEOTIDE SEQUENCE</scope>
    <source>
        <strain evidence="1">H88</strain>
    </source>
</reference>
<dbReference type="VEuPathDB" id="FungiDB:I7I53_08384"/>
<dbReference type="AlphaFoldDB" id="A0A8A1LGN2"/>